<feature type="region of interest" description="Disordered" evidence="10">
    <location>
        <begin position="1"/>
        <end position="227"/>
    </location>
</feature>
<keyword evidence="9" id="KW-0539">Nucleus</keyword>
<dbReference type="Gramene" id="Aco015014.1.mrna1">
    <property type="protein sequence ID" value="Aco015014.1.mrna1.cds1"/>
    <property type="gene ID" value="Aco015014.1.path1"/>
</dbReference>
<dbReference type="InterPro" id="IPR045255">
    <property type="entry name" value="RanBP1-like"/>
</dbReference>
<keyword evidence="5" id="KW-0653">Protein transport</keyword>
<keyword evidence="7" id="KW-0811">Translocation</keyword>
<feature type="domain" description="RanBD1" evidence="11">
    <location>
        <begin position="280"/>
        <end position="410"/>
    </location>
</feature>
<evidence type="ECO:0000256" key="3">
    <source>
        <dbReference type="ARBA" id="ARBA00022737"/>
    </source>
</evidence>
<accession>A0A6P5ES61</accession>
<feature type="compositionally biased region" description="Acidic residues" evidence="10">
    <location>
        <begin position="177"/>
        <end position="188"/>
    </location>
</feature>
<feature type="compositionally biased region" description="Polar residues" evidence="10">
    <location>
        <begin position="60"/>
        <end position="69"/>
    </location>
</feature>
<feature type="compositionally biased region" description="Basic and acidic residues" evidence="10">
    <location>
        <begin position="189"/>
        <end position="213"/>
    </location>
</feature>
<dbReference type="PROSITE" id="PS50196">
    <property type="entry name" value="RANBD1"/>
    <property type="match status" value="1"/>
</dbReference>
<organism evidence="14">
    <name type="scientific">Ananas comosus</name>
    <name type="common">Pineapple</name>
    <name type="synonym">Ananas ananas</name>
    <dbReference type="NCBI Taxonomy" id="4615"/>
    <lineage>
        <taxon>Eukaryota</taxon>
        <taxon>Viridiplantae</taxon>
        <taxon>Streptophyta</taxon>
        <taxon>Embryophyta</taxon>
        <taxon>Tracheophyta</taxon>
        <taxon>Spermatophyta</taxon>
        <taxon>Magnoliopsida</taxon>
        <taxon>Liliopsida</taxon>
        <taxon>Poales</taxon>
        <taxon>Bromeliaceae</taxon>
        <taxon>Bromelioideae</taxon>
        <taxon>Ananas</taxon>
    </lineage>
</organism>
<evidence type="ECO:0000256" key="7">
    <source>
        <dbReference type="ARBA" id="ARBA00023010"/>
    </source>
</evidence>
<evidence type="ECO:0000256" key="1">
    <source>
        <dbReference type="ARBA" id="ARBA00004567"/>
    </source>
</evidence>
<feature type="compositionally biased region" description="Basic and acidic residues" evidence="10">
    <location>
        <begin position="154"/>
        <end position="176"/>
    </location>
</feature>
<dbReference type="GO" id="GO:0015031">
    <property type="term" value="P:protein transport"/>
    <property type="evidence" value="ECO:0007669"/>
    <property type="project" value="UniProtKB-KW"/>
</dbReference>
<dbReference type="GeneID" id="109708871"/>
<evidence type="ECO:0000313" key="12">
    <source>
        <dbReference type="Proteomes" id="UP000515123"/>
    </source>
</evidence>
<evidence type="ECO:0000259" key="11">
    <source>
        <dbReference type="PROSITE" id="PS50196"/>
    </source>
</evidence>
<evidence type="ECO:0000256" key="8">
    <source>
        <dbReference type="ARBA" id="ARBA00023132"/>
    </source>
</evidence>
<evidence type="ECO:0000256" key="9">
    <source>
        <dbReference type="ARBA" id="ARBA00023242"/>
    </source>
</evidence>
<feature type="compositionally biased region" description="Polar residues" evidence="10">
    <location>
        <begin position="112"/>
        <end position="126"/>
    </location>
</feature>
<dbReference type="AlphaFoldDB" id="A0A6P5ES61"/>
<name>A0A6P5ES61_ANACO</name>
<protein>
    <submittedName>
        <fullName evidence="13 14">Nuclear pore complex protein NUP50B-like</fullName>
    </submittedName>
</protein>
<sequence>MADGENAAPASKKRVAGVQLSKDNPEVDDDTSETEMGTFQRASEEVMATRRIVKVRRHQQPSAPSSNPFATIKFVPPNLEEQNKVKNDTGSEANGTESGALLNEKEGKEENSGQSEDTTNEVTSKGDSTRLAEGGEVENGAKETVDEAEEEAGEETKAERTELEKTEAEKREAEEEKKDEEEKKEDEEGTKVDEDEKKDNQEEKKESEQKEKSASATPFSSFKEMSSSQNAFTGFAGTGFSASAFSFGSVSGEGSTFAGSGPLFGLQKDNASSFSFGSGTLNNSISEPNKSSTVSMQQVPVETGEENEKAVFTADAVLFEYLEGGWKEKGKGELKLNVSKSSDEKARLVMRAKGIYKLILNASLYPDMSLKDMDKRGVTFACLNSAGEGKEGLNTFALKFKDSGIREEFRVAVAAHKGEKGLVLKTPENSPKASDE</sequence>
<keyword evidence="12" id="KW-1185">Reference proteome</keyword>
<dbReference type="InterPro" id="IPR000156">
    <property type="entry name" value="Ran_bind_dom"/>
</dbReference>
<evidence type="ECO:0000313" key="13">
    <source>
        <dbReference type="RefSeq" id="XP_020086356.1"/>
    </source>
</evidence>
<evidence type="ECO:0000256" key="4">
    <source>
        <dbReference type="ARBA" id="ARBA00022816"/>
    </source>
</evidence>
<evidence type="ECO:0000256" key="2">
    <source>
        <dbReference type="ARBA" id="ARBA00022448"/>
    </source>
</evidence>
<keyword evidence="8" id="KW-0906">Nuclear pore complex</keyword>
<dbReference type="InterPro" id="IPR011993">
    <property type="entry name" value="PH-like_dom_sf"/>
</dbReference>
<evidence type="ECO:0000313" key="14">
    <source>
        <dbReference type="RefSeq" id="XP_020086357.1"/>
    </source>
</evidence>
<dbReference type="InterPro" id="IPR015007">
    <property type="entry name" value="NUP2/50/61"/>
</dbReference>
<proteinExistence type="predicted"/>
<keyword evidence="4" id="KW-0509">mRNA transport</keyword>
<dbReference type="Pfam" id="PF08911">
    <property type="entry name" value="NUP50"/>
    <property type="match status" value="1"/>
</dbReference>
<keyword evidence="6" id="KW-0007">Acetylation</keyword>
<dbReference type="Gene3D" id="2.30.29.30">
    <property type="entry name" value="Pleckstrin-homology domain (PH domain)/Phosphotyrosine-binding domain (PTB)"/>
    <property type="match status" value="1"/>
</dbReference>
<dbReference type="RefSeq" id="XP_020086357.1">
    <property type="nucleotide sequence ID" value="XM_020230768.1"/>
</dbReference>
<dbReference type="SUPFAM" id="SSF50729">
    <property type="entry name" value="PH domain-like"/>
    <property type="match status" value="1"/>
</dbReference>
<evidence type="ECO:0000256" key="6">
    <source>
        <dbReference type="ARBA" id="ARBA00022990"/>
    </source>
</evidence>
<dbReference type="RefSeq" id="XP_020086356.1">
    <property type="nucleotide sequence ID" value="XM_020230767.1"/>
</dbReference>
<dbReference type="GO" id="GO:0005643">
    <property type="term" value="C:nuclear pore"/>
    <property type="evidence" value="ECO:0007669"/>
    <property type="project" value="UniProtKB-SubCell"/>
</dbReference>
<reference evidence="13 14" key="2">
    <citation type="submission" date="2025-04" db="UniProtKB">
        <authorList>
            <consortium name="RefSeq"/>
        </authorList>
    </citation>
    <scope>IDENTIFICATION</scope>
    <source>
        <tissue evidence="13 14">Leaf</tissue>
    </source>
</reference>
<keyword evidence="2" id="KW-0813">Transport</keyword>
<feature type="compositionally biased region" description="Polar residues" evidence="10">
    <location>
        <begin position="214"/>
        <end position="227"/>
    </location>
</feature>
<dbReference type="SMART" id="SM00160">
    <property type="entry name" value="RanBD"/>
    <property type="match status" value="1"/>
</dbReference>
<gene>
    <name evidence="13 14" type="primary">LOC109708871</name>
</gene>
<evidence type="ECO:0000256" key="10">
    <source>
        <dbReference type="SAM" id="MobiDB-lite"/>
    </source>
</evidence>
<dbReference type="PANTHER" id="PTHR23138">
    <property type="entry name" value="RAN BINDING PROTEIN"/>
    <property type="match status" value="1"/>
</dbReference>
<dbReference type="GO" id="GO:0051028">
    <property type="term" value="P:mRNA transport"/>
    <property type="evidence" value="ECO:0007669"/>
    <property type="project" value="UniProtKB-KW"/>
</dbReference>
<dbReference type="PANTHER" id="PTHR23138:SF142">
    <property type="entry name" value="RAN-BINDING PROTEIN 3B-RELATED"/>
    <property type="match status" value="1"/>
</dbReference>
<evidence type="ECO:0000256" key="5">
    <source>
        <dbReference type="ARBA" id="ARBA00022927"/>
    </source>
</evidence>
<reference evidence="12" key="1">
    <citation type="journal article" date="2015" name="Nat. Genet.">
        <title>The pineapple genome and the evolution of CAM photosynthesis.</title>
        <authorList>
            <person name="Ming R."/>
            <person name="VanBuren R."/>
            <person name="Wai C.M."/>
            <person name="Tang H."/>
            <person name="Schatz M.C."/>
            <person name="Bowers J.E."/>
            <person name="Lyons E."/>
            <person name="Wang M.L."/>
            <person name="Chen J."/>
            <person name="Biggers E."/>
            <person name="Zhang J."/>
            <person name="Huang L."/>
            <person name="Zhang L."/>
            <person name="Miao W."/>
            <person name="Zhang J."/>
            <person name="Ye Z."/>
            <person name="Miao C."/>
            <person name="Lin Z."/>
            <person name="Wang H."/>
            <person name="Zhou H."/>
            <person name="Yim W.C."/>
            <person name="Priest H.D."/>
            <person name="Zheng C."/>
            <person name="Woodhouse M."/>
            <person name="Edger P.P."/>
            <person name="Guyot R."/>
            <person name="Guo H.B."/>
            <person name="Guo H."/>
            <person name="Zheng G."/>
            <person name="Singh R."/>
            <person name="Sharma A."/>
            <person name="Min X."/>
            <person name="Zheng Y."/>
            <person name="Lee H."/>
            <person name="Gurtowski J."/>
            <person name="Sedlazeck F.J."/>
            <person name="Harkess A."/>
            <person name="McKain M.R."/>
            <person name="Liao Z."/>
            <person name="Fang J."/>
            <person name="Liu J."/>
            <person name="Zhang X."/>
            <person name="Zhang Q."/>
            <person name="Hu W."/>
            <person name="Qin Y."/>
            <person name="Wang K."/>
            <person name="Chen L.Y."/>
            <person name="Shirley N."/>
            <person name="Lin Y.R."/>
            <person name="Liu L.Y."/>
            <person name="Hernandez A.G."/>
            <person name="Wright C.L."/>
            <person name="Bulone V."/>
            <person name="Tuskan G.A."/>
            <person name="Heath K."/>
            <person name="Zee F."/>
            <person name="Moore P.H."/>
            <person name="Sunkar R."/>
            <person name="Leebens-Mack J.H."/>
            <person name="Mockler T."/>
            <person name="Bennetzen J.L."/>
            <person name="Freeling M."/>
            <person name="Sankoff D."/>
            <person name="Paterson A.H."/>
            <person name="Zhu X."/>
            <person name="Yang X."/>
            <person name="Smith J.A."/>
            <person name="Cushman J.C."/>
            <person name="Paull R.E."/>
            <person name="Yu Q."/>
        </authorList>
    </citation>
    <scope>NUCLEOTIDE SEQUENCE [LARGE SCALE GENOMIC DNA]</scope>
    <source>
        <strain evidence="12">cv. F153</strain>
    </source>
</reference>
<keyword evidence="3" id="KW-0677">Repeat</keyword>
<dbReference type="InterPro" id="IPR045207">
    <property type="entry name" value="RanBD_NUP50_plant"/>
</dbReference>
<dbReference type="Pfam" id="PF00638">
    <property type="entry name" value="Ran_BP1"/>
    <property type="match status" value="1"/>
</dbReference>
<dbReference type="OrthoDB" id="185618at2759"/>
<comment type="subcellular location">
    <subcellularLocation>
        <location evidence="1">Nucleus</location>
        <location evidence="1">Nuclear pore complex</location>
    </subcellularLocation>
</comment>
<dbReference type="Proteomes" id="UP000515123">
    <property type="component" value="Linkage group 4"/>
</dbReference>
<dbReference type="CDD" id="cd13169">
    <property type="entry name" value="RanBD_NUP50_plant"/>
    <property type="match status" value="1"/>
</dbReference>